<feature type="binding site" evidence="10">
    <location>
        <position position="209"/>
    </location>
    <ligand>
        <name>ATP</name>
        <dbReference type="ChEBI" id="CHEBI:30616"/>
    </ligand>
</feature>
<accession>A0A1X2IWB3</accession>
<dbReference type="GO" id="GO:0004674">
    <property type="term" value="F:protein serine/threonine kinase activity"/>
    <property type="evidence" value="ECO:0007669"/>
    <property type="project" value="UniProtKB-KW"/>
</dbReference>
<gene>
    <name evidence="13" type="ORF">BCR42DRAFT_447011</name>
</gene>
<keyword evidence="4" id="KW-0723">Serine/threonine-protein kinase</keyword>
<evidence type="ECO:0000256" key="11">
    <source>
        <dbReference type="SAM" id="MobiDB-lite"/>
    </source>
</evidence>
<dbReference type="Pfam" id="PF00069">
    <property type="entry name" value="Pkinase"/>
    <property type="match status" value="1"/>
</dbReference>
<proteinExistence type="inferred from homology"/>
<reference evidence="13 14" key="1">
    <citation type="submission" date="2016-07" db="EMBL/GenBank/DDBJ databases">
        <title>Pervasive Adenine N6-methylation of Active Genes in Fungi.</title>
        <authorList>
            <consortium name="DOE Joint Genome Institute"/>
            <person name="Mondo S.J."/>
            <person name="Dannebaum R.O."/>
            <person name="Kuo R.C."/>
            <person name="Labutti K."/>
            <person name="Haridas S."/>
            <person name="Kuo A."/>
            <person name="Salamov A."/>
            <person name="Ahrendt S.R."/>
            <person name="Lipzen A."/>
            <person name="Sullivan W."/>
            <person name="Andreopoulos W.B."/>
            <person name="Clum A."/>
            <person name="Lindquist E."/>
            <person name="Daum C."/>
            <person name="Ramamoorthy G.K."/>
            <person name="Gryganskyi A."/>
            <person name="Culley D."/>
            <person name="Magnuson J.K."/>
            <person name="James T.Y."/>
            <person name="O'Malley M.A."/>
            <person name="Stajich J.E."/>
            <person name="Spatafora J.W."/>
            <person name="Visel A."/>
            <person name="Grigoriev I.V."/>
        </authorList>
    </citation>
    <scope>NUCLEOTIDE SEQUENCE [LARGE SCALE GENOMIC DNA]</scope>
    <source>
        <strain evidence="13 14">NRRL 1336</strain>
    </source>
</reference>
<comment type="subcellular location">
    <subcellularLocation>
        <location evidence="1">Cytoplasm</location>
    </subcellularLocation>
</comment>
<dbReference type="OrthoDB" id="9332038at2759"/>
<feature type="compositionally biased region" description="Pro residues" evidence="11">
    <location>
        <begin position="100"/>
        <end position="114"/>
    </location>
</feature>
<feature type="region of interest" description="Disordered" evidence="11">
    <location>
        <begin position="1"/>
        <end position="116"/>
    </location>
</feature>
<evidence type="ECO:0000256" key="10">
    <source>
        <dbReference type="PROSITE-ProRule" id="PRU10141"/>
    </source>
</evidence>
<comment type="similarity">
    <text evidence="2">Belongs to the protein kinase superfamily. CMGC Ser/Thr protein kinase family. MNB/DYRK subfamily.</text>
</comment>
<evidence type="ECO:0000313" key="14">
    <source>
        <dbReference type="Proteomes" id="UP000193560"/>
    </source>
</evidence>
<evidence type="ECO:0000256" key="2">
    <source>
        <dbReference type="ARBA" id="ARBA00008867"/>
    </source>
</evidence>
<evidence type="ECO:0000256" key="9">
    <source>
        <dbReference type="ARBA" id="ARBA00022840"/>
    </source>
</evidence>
<dbReference type="GO" id="GO:0005737">
    <property type="term" value="C:cytoplasm"/>
    <property type="evidence" value="ECO:0007669"/>
    <property type="project" value="UniProtKB-SubCell"/>
</dbReference>
<feature type="region of interest" description="Disordered" evidence="11">
    <location>
        <begin position="525"/>
        <end position="555"/>
    </location>
</feature>
<sequence>MDFEDGDYLEQRNSFSDDGFSTDDDNSYPAKQHISYDANPNIQQLKSMFRYNHDLHQQQQQQHQPKQKHYKQQQEPTMSSSCSPKPIPDYRQQRQHQPRPLTPPKPMTPSPPPTEQQLVQKLTVDLCQTYERCDSSFQYDPQLNPRRILTKPGSPHKNNGFDNHNSDYILYVNGTLGAKYKVLELLGCGTFGQVAKCQHTLTGEFVAIKVIKNKPAYLKQSTIEVEILKHLNNDWDPQDKHHILRLLEHFMYKHHLCLVFELLSVNLYDLIKQNSFKGLSTSLIRSFATQLLDALLILKEAKIIHCDIKPENILLETMESPVIKLIDFGSACQETNQMYSYIQSRFYRSPEVLLGMDYSAAIDMWSFGCIVVELYLGLPLFPGTSEYNQLSRIIDTFGLPPNHMIEQGKHADRYFNNTTNEDGQVVYTWKSRKQYSSEQNKQEKQSKQYFSTTQLDSLILDPPKSNKPKSDADIDQEMSIRMLLLDFLKCILCYEPDKRLTPQQALQHPFISQYLQETATSSTTPPIAASLISGSPSPPSSRRNSAITQPRGDGKCSVSDQISNCCPRL</sequence>
<dbReference type="GO" id="GO:0005634">
    <property type="term" value="C:nucleus"/>
    <property type="evidence" value="ECO:0007669"/>
    <property type="project" value="TreeGrafter"/>
</dbReference>
<dbReference type="InterPro" id="IPR017441">
    <property type="entry name" value="Protein_kinase_ATP_BS"/>
</dbReference>
<evidence type="ECO:0000259" key="12">
    <source>
        <dbReference type="PROSITE" id="PS50011"/>
    </source>
</evidence>
<protein>
    <submittedName>
        <fullName evidence="13">Kinase-like domain-containing protein</fullName>
    </submittedName>
</protein>
<name>A0A1X2IWB3_9FUNG</name>
<keyword evidence="14" id="KW-1185">Reference proteome</keyword>
<evidence type="ECO:0000256" key="5">
    <source>
        <dbReference type="ARBA" id="ARBA00022553"/>
    </source>
</evidence>
<evidence type="ECO:0000256" key="6">
    <source>
        <dbReference type="ARBA" id="ARBA00022679"/>
    </source>
</evidence>
<dbReference type="PROSITE" id="PS50011">
    <property type="entry name" value="PROTEIN_KINASE_DOM"/>
    <property type="match status" value="1"/>
</dbReference>
<dbReference type="SMART" id="SM00220">
    <property type="entry name" value="S_TKc"/>
    <property type="match status" value="1"/>
</dbReference>
<evidence type="ECO:0000313" key="13">
    <source>
        <dbReference type="EMBL" id="ORZ23312.1"/>
    </source>
</evidence>
<dbReference type="Gene3D" id="3.30.200.20">
    <property type="entry name" value="Phosphorylase Kinase, domain 1"/>
    <property type="match status" value="1"/>
</dbReference>
<dbReference type="PROSITE" id="PS00108">
    <property type="entry name" value="PROTEIN_KINASE_ST"/>
    <property type="match status" value="1"/>
</dbReference>
<keyword evidence="7 10" id="KW-0547">Nucleotide-binding</keyword>
<keyword evidence="5" id="KW-0597">Phosphoprotein</keyword>
<dbReference type="FunFam" id="1.10.510.10:FF:000380">
    <property type="entry name" value="Serine/threonine-protein kinase ppk15"/>
    <property type="match status" value="1"/>
</dbReference>
<dbReference type="FunFam" id="3.30.200.20:FF:000087">
    <property type="entry name" value="Dual specificity tyrosine-phosphorylation-regulated kinase 1A"/>
    <property type="match status" value="1"/>
</dbReference>
<feature type="compositionally biased region" description="Low complexity" evidence="11">
    <location>
        <begin position="525"/>
        <end position="547"/>
    </location>
</feature>
<evidence type="ECO:0000256" key="3">
    <source>
        <dbReference type="ARBA" id="ARBA00022490"/>
    </source>
</evidence>
<evidence type="ECO:0000256" key="7">
    <source>
        <dbReference type="ARBA" id="ARBA00022741"/>
    </source>
</evidence>
<dbReference type="SUPFAM" id="SSF56112">
    <property type="entry name" value="Protein kinase-like (PK-like)"/>
    <property type="match status" value="1"/>
</dbReference>
<organism evidence="13 14">
    <name type="scientific">Absidia repens</name>
    <dbReference type="NCBI Taxonomy" id="90262"/>
    <lineage>
        <taxon>Eukaryota</taxon>
        <taxon>Fungi</taxon>
        <taxon>Fungi incertae sedis</taxon>
        <taxon>Mucoromycota</taxon>
        <taxon>Mucoromycotina</taxon>
        <taxon>Mucoromycetes</taxon>
        <taxon>Mucorales</taxon>
        <taxon>Cunninghamellaceae</taxon>
        <taxon>Absidia</taxon>
    </lineage>
</organism>
<evidence type="ECO:0000256" key="8">
    <source>
        <dbReference type="ARBA" id="ARBA00022777"/>
    </source>
</evidence>
<dbReference type="PANTHER" id="PTHR24058:SF17">
    <property type="entry name" value="HOMEODOMAIN INTERACTING PROTEIN KINASE, ISOFORM D"/>
    <property type="match status" value="1"/>
</dbReference>
<dbReference type="InterPro" id="IPR011009">
    <property type="entry name" value="Kinase-like_dom_sf"/>
</dbReference>
<dbReference type="AlphaFoldDB" id="A0A1X2IWB3"/>
<keyword evidence="3" id="KW-0963">Cytoplasm</keyword>
<dbReference type="PROSITE" id="PS00107">
    <property type="entry name" value="PROTEIN_KINASE_ATP"/>
    <property type="match status" value="1"/>
</dbReference>
<keyword evidence="8 13" id="KW-0418">Kinase</keyword>
<comment type="caution">
    <text evidence="13">The sequence shown here is derived from an EMBL/GenBank/DDBJ whole genome shotgun (WGS) entry which is preliminary data.</text>
</comment>
<evidence type="ECO:0000256" key="1">
    <source>
        <dbReference type="ARBA" id="ARBA00004496"/>
    </source>
</evidence>
<evidence type="ECO:0000256" key="4">
    <source>
        <dbReference type="ARBA" id="ARBA00022527"/>
    </source>
</evidence>
<dbReference type="GO" id="GO:0004713">
    <property type="term" value="F:protein tyrosine kinase activity"/>
    <property type="evidence" value="ECO:0007669"/>
    <property type="project" value="TreeGrafter"/>
</dbReference>
<dbReference type="STRING" id="90262.A0A1X2IWB3"/>
<dbReference type="InterPro" id="IPR008271">
    <property type="entry name" value="Ser/Thr_kinase_AS"/>
</dbReference>
<keyword evidence="9 10" id="KW-0067">ATP-binding</keyword>
<dbReference type="Gene3D" id="1.10.510.10">
    <property type="entry name" value="Transferase(Phosphotransferase) domain 1"/>
    <property type="match status" value="1"/>
</dbReference>
<dbReference type="PANTHER" id="PTHR24058">
    <property type="entry name" value="DUAL SPECIFICITY PROTEIN KINASE"/>
    <property type="match status" value="1"/>
</dbReference>
<keyword evidence="6" id="KW-0808">Transferase</keyword>
<dbReference type="InterPro" id="IPR000719">
    <property type="entry name" value="Prot_kinase_dom"/>
</dbReference>
<dbReference type="InterPro" id="IPR050494">
    <property type="entry name" value="Ser_Thr_dual-spec_kinase"/>
</dbReference>
<feature type="domain" description="Protein kinase" evidence="12">
    <location>
        <begin position="180"/>
        <end position="511"/>
    </location>
</feature>
<dbReference type="EMBL" id="MCGE01000003">
    <property type="protein sequence ID" value="ORZ23312.1"/>
    <property type="molecule type" value="Genomic_DNA"/>
</dbReference>
<dbReference type="Proteomes" id="UP000193560">
    <property type="component" value="Unassembled WGS sequence"/>
</dbReference>
<dbReference type="GO" id="GO:0005524">
    <property type="term" value="F:ATP binding"/>
    <property type="evidence" value="ECO:0007669"/>
    <property type="project" value="UniProtKB-UniRule"/>
</dbReference>